<evidence type="ECO:0000256" key="5">
    <source>
        <dbReference type="SAM" id="Phobius"/>
    </source>
</evidence>
<feature type="transmembrane region" description="Helical" evidence="5">
    <location>
        <begin position="7"/>
        <end position="26"/>
    </location>
</feature>
<protein>
    <recommendedName>
        <fullName evidence="6">ABC-2 type transporter transmembrane domain-containing protein</fullName>
    </recommendedName>
</protein>
<evidence type="ECO:0000259" key="6">
    <source>
        <dbReference type="Pfam" id="PF01061"/>
    </source>
</evidence>
<dbReference type="AlphaFoldDB" id="X1FYX4"/>
<keyword evidence="3 5" id="KW-1133">Transmembrane helix</keyword>
<feature type="non-terminal residue" evidence="7">
    <location>
        <position position="1"/>
    </location>
</feature>
<feature type="transmembrane region" description="Helical" evidence="5">
    <location>
        <begin position="119"/>
        <end position="137"/>
    </location>
</feature>
<organism evidence="7">
    <name type="scientific">marine sediment metagenome</name>
    <dbReference type="NCBI Taxonomy" id="412755"/>
    <lineage>
        <taxon>unclassified sequences</taxon>
        <taxon>metagenomes</taxon>
        <taxon>ecological metagenomes</taxon>
    </lineage>
</organism>
<feature type="domain" description="ABC-2 type transporter transmembrane" evidence="6">
    <location>
        <begin position="3"/>
        <end position="103"/>
    </location>
</feature>
<feature type="transmembrane region" description="Helical" evidence="5">
    <location>
        <begin position="59"/>
        <end position="78"/>
    </location>
</feature>
<name>X1FYX4_9ZZZZ</name>
<comment type="subcellular location">
    <subcellularLocation>
        <location evidence="1">Membrane</location>
        <topology evidence="1">Multi-pass membrane protein</topology>
    </subcellularLocation>
</comment>
<evidence type="ECO:0000256" key="3">
    <source>
        <dbReference type="ARBA" id="ARBA00022989"/>
    </source>
</evidence>
<proteinExistence type="predicted"/>
<accession>X1FYX4</accession>
<comment type="caution">
    <text evidence="7">The sequence shown here is derived from an EMBL/GenBank/DDBJ whole genome shotgun (WGS) entry which is preliminary data.</text>
</comment>
<gene>
    <name evidence="7" type="ORF">S03H2_25654</name>
</gene>
<evidence type="ECO:0000313" key="7">
    <source>
        <dbReference type="EMBL" id="GAH34509.1"/>
    </source>
</evidence>
<dbReference type="InterPro" id="IPR013525">
    <property type="entry name" value="ABC2_TM"/>
</dbReference>
<keyword evidence="4 5" id="KW-0472">Membrane</keyword>
<reference evidence="7" key="1">
    <citation type="journal article" date="2014" name="Front. Microbiol.">
        <title>High frequency of phylogenetically diverse reductive dehalogenase-homologous genes in deep subseafloor sedimentary metagenomes.</title>
        <authorList>
            <person name="Kawai M."/>
            <person name="Futagami T."/>
            <person name="Toyoda A."/>
            <person name="Takaki Y."/>
            <person name="Nishi S."/>
            <person name="Hori S."/>
            <person name="Arai W."/>
            <person name="Tsubouchi T."/>
            <person name="Morono Y."/>
            <person name="Uchiyama I."/>
            <person name="Ito T."/>
            <person name="Fujiyama A."/>
            <person name="Inagaki F."/>
            <person name="Takami H."/>
        </authorList>
    </citation>
    <scope>NUCLEOTIDE SEQUENCE</scope>
    <source>
        <strain evidence="7">Expedition CK06-06</strain>
    </source>
</reference>
<keyword evidence="2 5" id="KW-0812">Transmembrane</keyword>
<dbReference type="GO" id="GO:0016020">
    <property type="term" value="C:membrane"/>
    <property type="evidence" value="ECO:0007669"/>
    <property type="project" value="UniProtKB-SubCell"/>
</dbReference>
<dbReference type="GO" id="GO:0140359">
    <property type="term" value="F:ABC-type transporter activity"/>
    <property type="evidence" value="ECO:0007669"/>
    <property type="project" value="InterPro"/>
</dbReference>
<dbReference type="Pfam" id="PF01061">
    <property type="entry name" value="ABC2_membrane"/>
    <property type="match status" value="1"/>
</dbReference>
<evidence type="ECO:0000256" key="2">
    <source>
        <dbReference type="ARBA" id="ARBA00022692"/>
    </source>
</evidence>
<feature type="transmembrane region" description="Helical" evidence="5">
    <location>
        <begin position="32"/>
        <end position="52"/>
    </location>
</feature>
<evidence type="ECO:0000256" key="4">
    <source>
        <dbReference type="ARBA" id="ARBA00023136"/>
    </source>
</evidence>
<dbReference type="EMBL" id="BARU01014590">
    <property type="protein sequence ID" value="GAH34509.1"/>
    <property type="molecule type" value="Genomic_DNA"/>
</dbReference>
<evidence type="ECO:0000256" key="1">
    <source>
        <dbReference type="ARBA" id="ARBA00004141"/>
    </source>
</evidence>
<sequence>SVSRGFVQTLILLILAYIVFQLFTPLSFIECLVIALIFAAAASALGMVIAAVARSEDGATWIAVFFTMVMVMLGGTFFELSEGSVLYTISRFSINTYANDAFKTVISEGGSLANLGMELGILAGVAVVGLGLSRVLFKVMPGGK</sequence>